<reference evidence="1 2" key="1">
    <citation type="submission" date="2018-10" db="EMBL/GenBank/DDBJ databases">
        <title>A high-quality apple genome assembly.</title>
        <authorList>
            <person name="Hu J."/>
        </authorList>
    </citation>
    <scope>NUCLEOTIDE SEQUENCE [LARGE SCALE GENOMIC DNA]</scope>
    <source>
        <strain evidence="2">cv. HFTH1</strain>
        <tissue evidence="1">Young leaf</tissue>
    </source>
</reference>
<evidence type="ECO:0000313" key="1">
    <source>
        <dbReference type="EMBL" id="RXH93077.1"/>
    </source>
</evidence>
<proteinExistence type="predicted"/>
<dbReference type="EMBL" id="RDQH01000333">
    <property type="protein sequence ID" value="RXH93077.1"/>
    <property type="molecule type" value="Genomic_DNA"/>
</dbReference>
<dbReference type="Proteomes" id="UP000290289">
    <property type="component" value="Chromosome 7"/>
</dbReference>
<name>A0A498JE29_MALDO</name>
<keyword evidence="2" id="KW-1185">Reference proteome</keyword>
<protein>
    <submittedName>
        <fullName evidence="1">Uncharacterized protein</fullName>
    </submittedName>
</protein>
<organism evidence="1 2">
    <name type="scientific">Malus domestica</name>
    <name type="common">Apple</name>
    <name type="synonym">Pyrus malus</name>
    <dbReference type="NCBI Taxonomy" id="3750"/>
    <lineage>
        <taxon>Eukaryota</taxon>
        <taxon>Viridiplantae</taxon>
        <taxon>Streptophyta</taxon>
        <taxon>Embryophyta</taxon>
        <taxon>Tracheophyta</taxon>
        <taxon>Spermatophyta</taxon>
        <taxon>Magnoliopsida</taxon>
        <taxon>eudicotyledons</taxon>
        <taxon>Gunneridae</taxon>
        <taxon>Pentapetalae</taxon>
        <taxon>rosids</taxon>
        <taxon>fabids</taxon>
        <taxon>Rosales</taxon>
        <taxon>Rosaceae</taxon>
        <taxon>Amygdaloideae</taxon>
        <taxon>Maleae</taxon>
        <taxon>Malus</taxon>
    </lineage>
</organism>
<sequence length="156" mass="18669">MFEVEKRSNTEFGMKGEHIENNDVVENFAEWDSALVYDHYEGDEDVIEEFHGQLYNGVQALIIRSIHDHFWDSFVAQDMRGELFDRRTFQHNLNYLSSFEEVIWKHYSKVIIFKKKRLMCAWSIRTWKFLVPNWVLWNILIGHPKDGGKKKSSEPQ</sequence>
<dbReference type="AlphaFoldDB" id="A0A498JE29"/>
<gene>
    <name evidence="1" type="ORF">DVH24_013653</name>
</gene>
<accession>A0A498JE29</accession>
<comment type="caution">
    <text evidence="1">The sequence shown here is derived from an EMBL/GenBank/DDBJ whole genome shotgun (WGS) entry which is preliminary data.</text>
</comment>
<evidence type="ECO:0000313" key="2">
    <source>
        <dbReference type="Proteomes" id="UP000290289"/>
    </source>
</evidence>